<dbReference type="EMBL" id="SOFY01000060">
    <property type="protein sequence ID" value="TFC44951.1"/>
    <property type="molecule type" value="Genomic_DNA"/>
</dbReference>
<keyword evidence="4" id="KW-1185">Reference proteome</keyword>
<dbReference type="AlphaFoldDB" id="A0AAQ2HF23"/>
<dbReference type="CDD" id="cd00761">
    <property type="entry name" value="Glyco_tranf_GTA_type"/>
    <property type="match status" value="1"/>
</dbReference>
<evidence type="ECO:0000259" key="2">
    <source>
        <dbReference type="Pfam" id="PF00535"/>
    </source>
</evidence>
<comment type="caution">
    <text evidence="3">The sequence shown here is derived from an EMBL/GenBank/DDBJ whole genome shotgun (WGS) entry which is preliminary data.</text>
</comment>
<dbReference type="InterPro" id="IPR050834">
    <property type="entry name" value="Glycosyltransf_2"/>
</dbReference>
<gene>
    <name evidence="3" type="ORF">E3O49_10965</name>
</gene>
<keyword evidence="1" id="KW-0175">Coiled coil</keyword>
<accession>A0AAQ2HF23</accession>
<dbReference type="Gene3D" id="3.90.550.10">
    <property type="entry name" value="Spore Coat Polysaccharide Biosynthesis Protein SpsA, Chain A"/>
    <property type="match status" value="1"/>
</dbReference>
<dbReference type="RefSeq" id="WP_134434163.1">
    <property type="nucleotide sequence ID" value="NZ_SOFY01000060.1"/>
</dbReference>
<proteinExistence type="predicted"/>
<dbReference type="Pfam" id="PF00535">
    <property type="entry name" value="Glycos_transf_2"/>
    <property type="match status" value="1"/>
</dbReference>
<dbReference type="InterPro" id="IPR001173">
    <property type="entry name" value="Glyco_trans_2-like"/>
</dbReference>
<dbReference type="InterPro" id="IPR029044">
    <property type="entry name" value="Nucleotide-diphossugar_trans"/>
</dbReference>
<reference evidence="3 4" key="1">
    <citation type="submission" date="2019-03" db="EMBL/GenBank/DDBJ databases">
        <title>Genomics of glacier-inhabiting Cryobacterium strains.</title>
        <authorList>
            <person name="Liu Q."/>
            <person name="Xin Y.-H."/>
        </authorList>
    </citation>
    <scope>NUCLEOTIDE SEQUENCE [LARGE SCALE GENOMIC DNA]</scope>
    <source>
        <strain evidence="4">TMT1-22</strain>
    </source>
</reference>
<dbReference type="Proteomes" id="UP000297403">
    <property type="component" value="Unassembled WGS sequence"/>
</dbReference>
<name>A0AAQ2HF23_9MICO</name>
<sequence length="325" mass="37163">MSRRIGKIRDAIVNQLVGVNVRTTTAAFHEYLEYEELHRGEWRAPLEHMKAATHEEFEYLRRRMVAQTEVLRRQLDDLERLRSELAQIRRTPQYAMVFQDPEPLVSVRIASYSKTEELIDVALASVLAQTYERFEIVVVNDGPNERTRRAIAALGDSRISFHELEQRGSYPEDSRSRWMVAGTPAANRAARLSTGSWIAPLDDDDEFTPDHIEKLVSLARSQHAELAYGALVQKNLVTGDEVRIWSEPPMISQFSFQGALYLRQLADVFEYSIDAWLLDEPGDWNLIRRMTQAGVSMAATSDVVATMNMIPYTHKDLPLEPTDQT</sequence>
<feature type="domain" description="Glycosyltransferase 2-like" evidence="2">
    <location>
        <begin position="106"/>
        <end position="246"/>
    </location>
</feature>
<evidence type="ECO:0000313" key="3">
    <source>
        <dbReference type="EMBL" id="TFC44951.1"/>
    </source>
</evidence>
<organism evidence="3 4">
    <name type="scientific">Cryobacterium shii</name>
    <dbReference type="NCBI Taxonomy" id="1259235"/>
    <lineage>
        <taxon>Bacteria</taxon>
        <taxon>Bacillati</taxon>
        <taxon>Actinomycetota</taxon>
        <taxon>Actinomycetes</taxon>
        <taxon>Micrococcales</taxon>
        <taxon>Microbacteriaceae</taxon>
        <taxon>Cryobacterium</taxon>
    </lineage>
</organism>
<evidence type="ECO:0000256" key="1">
    <source>
        <dbReference type="SAM" id="Coils"/>
    </source>
</evidence>
<feature type="coiled-coil region" evidence="1">
    <location>
        <begin position="61"/>
        <end position="91"/>
    </location>
</feature>
<evidence type="ECO:0000313" key="4">
    <source>
        <dbReference type="Proteomes" id="UP000297403"/>
    </source>
</evidence>
<dbReference type="SUPFAM" id="SSF53448">
    <property type="entry name" value="Nucleotide-diphospho-sugar transferases"/>
    <property type="match status" value="1"/>
</dbReference>
<protein>
    <submittedName>
        <fullName evidence="3">Glycosyltransferase family 2 protein</fullName>
    </submittedName>
</protein>
<dbReference type="PANTHER" id="PTHR43685">
    <property type="entry name" value="GLYCOSYLTRANSFERASE"/>
    <property type="match status" value="1"/>
</dbReference>
<dbReference type="PANTHER" id="PTHR43685:SF2">
    <property type="entry name" value="GLYCOSYLTRANSFERASE 2-LIKE DOMAIN-CONTAINING PROTEIN"/>
    <property type="match status" value="1"/>
</dbReference>